<dbReference type="Gene3D" id="1.10.10.10">
    <property type="entry name" value="Winged helix-like DNA-binding domain superfamily/Winged helix DNA-binding domain"/>
    <property type="match status" value="1"/>
</dbReference>
<dbReference type="Pfam" id="PF01035">
    <property type="entry name" value="DNA_binding_1"/>
    <property type="match status" value="1"/>
</dbReference>
<dbReference type="PANTHER" id="PTHR10815:SF13">
    <property type="entry name" value="METHYLATED-DNA--PROTEIN-CYSTEINE METHYLTRANSFERASE"/>
    <property type="match status" value="1"/>
</dbReference>
<name>A0ABM8ASQ6_9BACT</name>
<dbReference type="EMBL" id="AP026708">
    <property type="protein sequence ID" value="BDQ34486.1"/>
    <property type="molecule type" value="Genomic_DNA"/>
</dbReference>
<dbReference type="InterPro" id="IPR036388">
    <property type="entry name" value="WH-like_DNA-bd_sf"/>
</dbReference>
<feature type="domain" description="Methylated-DNA-[protein]-cysteine S-methyltransferase DNA binding" evidence="2">
    <location>
        <begin position="80"/>
        <end position="161"/>
    </location>
</feature>
<dbReference type="NCBIfam" id="TIGR00589">
    <property type="entry name" value="ogt"/>
    <property type="match status" value="1"/>
</dbReference>
<accession>A0ABM8ASQ6</accession>
<keyword evidence="1" id="KW-0227">DNA damage</keyword>
<organism evidence="3 4">
    <name type="scientific">Pseudodesulfovibrio portus</name>
    <dbReference type="NCBI Taxonomy" id="231439"/>
    <lineage>
        <taxon>Bacteria</taxon>
        <taxon>Pseudomonadati</taxon>
        <taxon>Thermodesulfobacteriota</taxon>
        <taxon>Desulfovibrionia</taxon>
        <taxon>Desulfovibrionales</taxon>
        <taxon>Desulfovibrionaceae</taxon>
    </lineage>
</organism>
<evidence type="ECO:0000256" key="1">
    <source>
        <dbReference type="ARBA" id="ARBA00022763"/>
    </source>
</evidence>
<proteinExistence type="predicted"/>
<dbReference type="SUPFAM" id="SSF46767">
    <property type="entry name" value="Methylated DNA-protein cysteine methyltransferase, C-terminal domain"/>
    <property type="match status" value="1"/>
</dbReference>
<dbReference type="GO" id="GO:0032259">
    <property type="term" value="P:methylation"/>
    <property type="evidence" value="ECO:0007669"/>
    <property type="project" value="UniProtKB-KW"/>
</dbReference>
<dbReference type="GO" id="GO:0008168">
    <property type="term" value="F:methyltransferase activity"/>
    <property type="evidence" value="ECO:0007669"/>
    <property type="project" value="UniProtKB-KW"/>
</dbReference>
<protein>
    <submittedName>
        <fullName evidence="3">Methylated-DNA--protein-cysteine methyltransferase</fullName>
    </submittedName>
</protein>
<keyword evidence="3" id="KW-0808">Transferase</keyword>
<dbReference type="RefSeq" id="WP_264981392.1">
    <property type="nucleotide sequence ID" value="NZ_AP026708.1"/>
</dbReference>
<reference evidence="3" key="1">
    <citation type="submission" date="2022-08" db="EMBL/GenBank/DDBJ databases">
        <title>Genome Sequence of the sulphate-reducing bacterium, Pseudodesulfovibrio portus JCM14722.</title>
        <authorList>
            <person name="Kondo R."/>
            <person name="Kataoka T."/>
        </authorList>
    </citation>
    <scope>NUCLEOTIDE SEQUENCE</scope>
    <source>
        <strain evidence="3">JCM 14722</strain>
    </source>
</reference>
<dbReference type="CDD" id="cd06445">
    <property type="entry name" value="ATase"/>
    <property type="match status" value="1"/>
</dbReference>
<keyword evidence="3" id="KW-0489">Methyltransferase</keyword>
<dbReference type="InterPro" id="IPR014048">
    <property type="entry name" value="MethylDNA_cys_MeTrfase_DNA-bd"/>
</dbReference>
<gene>
    <name evidence="3" type="ORF">JCM14722_20280</name>
</gene>
<sequence>MKKTECDRMEIVRGGKLALSLCWKAGEIVAVQIYWADEVEESPAPTPQALGLKEALARYEAGKDPHWPDLPFDLTRLTTFQQAALDELRRIPSGTVRTYGEMAERLDRPGGAQAVGRAMATNPFPLLYPCHRVVGANGAMTGFSGSGGVDMKEYLLRLEGAIQGKLPLE</sequence>
<dbReference type="InterPro" id="IPR036217">
    <property type="entry name" value="MethylDNA_cys_MeTrfase_DNAb"/>
</dbReference>
<dbReference type="PANTHER" id="PTHR10815">
    <property type="entry name" value="METHYLATED-DNA--PROTEIN-CYSTEINE METHYLTRANSFERASE"/>
    <property type="match status" value="1"/>
</dbReference>
<keyword evidence="4" id="KW-1185">Reference proteome</keyword>
<evidence type="ECO:0000313" key="4">
    <source>
        <dbReference type="Proteomes" id="UP001061361"/>
    </source>
</evidence>
<dbReference type="Proteomes" id="UP001061361">
    <property type="component" value="Chromosome"/>
</dbReference>
<evidence type="ECO:0000313" key="3">
    <source>
        <dbReference type="EMBL" id="BDQ34486.1"/>
    </source>
</evidence>
<evidence type="ECO:0000259" key="2">
    <source>
        <dbReference type="Pfam" id="PF01035"/>
    </source>
</evidence>